<evidence type="ECO:0000313" key="4">
    <source>
        <dbReference type="EMBL" id="KAL2505726.1"/>
    </source>
</evidence>
<name>A0ABD1SZ25_9LAMI</name>
<dbReference type="AlphaFoldDB" id="A0ABD1SZ25"/>
<keyword evidence="5" id="KW-1185">Reference proteome</keyword>
<accession>A0ABD1SZ25</accession>
<sequence length="135" mass="15494">MMERNVEEINSFDFESLVPLLGFATRKAVSNCVKILSNGEDGRKILVDAFASAINKSHDDNMNGLWFTNWSKFGFYDNDFGFGKPIWTSVTNILIKNLIIMLNTKKNDGIEAWVHLHEKDMPCFEQDEEIKKLTT</sequence>
<keyword evidence="2" id="KW-0808">Transferase</keyword>
<reference evidence="5" key="1">
    <citation type="submission" date="2024-07" db="EMBL/GenBank/DDBJ databases">
        <title>Two chromosome-level genome assemblies of Korean endemic species Abeliophyllum distichum and Forsythia ovata (Oleaceae).</title>
        <authorList>
            <person name="Jang H."/>
        </authorList>
    </citation>
    <scope>NUCLEOTIDE SEQUENCE [LARGE SCALE GENOMIC DNA]</scope>
</reference>
<dbReference type="Proteomes" id="UP001604336">
    <property type="component" value="Unassembled WGS sequence"/>
</dbReference>
<evidence type="ECO:0000256" key="1">
    <source>
        <dbReference type="ARBA" id="ARBA00009861"/>
    </source>
</evidence>
<dbReference type="GO" id="GO:0016746">
    <property type="term" value="F:acyltransferase activity"/>
    <property type="evidence" value="ECO:0007669"/>
    <property type="project" value="UniProtKB-KW"/>
</dbReference>
<dbReference type="PANTHER" id="PTHR31623:SF124">
    <property type="entry name" value="VINORINE SYNTHASE-RELATED"/>
    <property type="match status" value="1"/>
</dbReference>
<comment type="similarity">
    <text evidence="1">Belongs to the plant acyltransferase family.</text>
</comment>
<comment type="caution">
    <text evidence="4">The sequence shown here is derived from an EMBL/GenBank/DDBJ whole genome shotgun (WGS) entry which is preliminary data.</text>
</comment>
<organism evidence="4 5">
    <name type="scientific">Abeliophyllum distichum</name>
    <dbReference type="NCBI Taxonomy" id="126358"/>
    <lineage>
        <taxon>Eukaryota</taxon>
        <taxon>Viridiplantae</taxon>
        <taxon>Streptophyta</taxon>
        <taxon>Embryophyta</taxon>
        <taxon>Tracheophyta</taxon>
        <taxon>Spermatophyta</taxon>
        <taxon>Magnoliopsida</taxon>
        <taxon>eudicotyledons</taxon>
        <taxon>Gunneridae</taxon>
        <taxon>Pentapetalae</taxon>
        <taxon>asterids</taxon>
        <taxon>lamiids</taxon>
        <taxon>Lamiales</taxon>
        <taxon>Oleaceae</taxon>
        <taxon>Forsythieae</taxon>
        <taxon>Abeliophyllum</taxon>
    </lineage>
</organism>
<dbReference type="EMBL" id="JBFOLK010000006">
    <property type="protein sequence ID" value="KAL2505726.1"/>
    <property type="molecule type" value="Genomic_DNA"/>
</dbReference>
<dbReference type="PANTHER" id="PTHR31623">
    <property type="entry name" value="F21J9.9"/>
    <property type="match status" value="1"/>
</dbReference>
<proteinExistence type="inferred from homology"/>
<keyword evidence="3" id="KW-0012">Acyltransferase</keyword>
<protein>
    <submittedName>
        <fullName evidence="4">HXXXD-type acyl-transferase family protein</fullName>
    </submittedName>
</protein>
<evidence type="ECO:0000313" key="5">
    <source>
        <dbReference type="Proteomes" id="UP001604336"/>
    </source>
</evidence>
<dbReference type="Pfam" id="PF02458">
    <property type="entry name" value="Transferase"/>
    <property type="match status" value="1"/>
</dbReference>
<evidence type="ECO:0000256" key="2">
    <source>
        <dbReference type="ARBA" id="ARBA00022679"/>
    </source>
</evidence>
<gene>
    <name evidence="4" type="ORF">Adt_21347</name>
</gene>
<dbReference type="InterPro" id="IPR023213">
    <property type="entry name" value="CAT-like_dom_sf"/>
</dbReference>
<dbReference type="Gene3D" id="3.30.559.10">
    <property type="entry name" value="Chloramphenicol acetyltransferase-like domain"/>
    <property type="match status" value="1"/>
</dbReference>
<evidence type="ECO:0000256" key="3">
    <source>
        <dbReference type="ARBA" id="ARBA00023315"/>
    </source>
</evidence>